<keyword evidence="3" id="KW-0804">Transcription</keyword>
<dbReference type="InterPro" id="IPR029016">
    <property type="entry name" value="GAF-like_dom_sf"/>
</dbReference>
<dbReference type="InterPro" id="IPR036388">
    <property type="entry name" value="WH-like_DNA-bd_sf"/>
</dbReference>
<evidence type="ECO:0000256" key="1">
    <source>
        <dbReference type="ARBA" id="ARBA00023015"/>
    </source>
</evidence>
<dbReference type="AlphaFoldDB" id="A0A3N0GXT9"/>
<evidence type="ECO:0000259" key="4">
    <source>
        <dbReference type="PROSITE" id="PS51077"/>
    </source>
</evidence>
<comment type="caution">
    <text evidence="6">The sequence shown here is derived from an EMBL/GenBank/DDBJ whole genome shotgun (WGS) entry which is preliminary data.</text>
</comment>
<dbReference type="Gene3D" id="1.10.10.10">
    <property type="entry name" value="Winged helix-like DNA-binding domain superfamily/Winged helix DNA-binding domain"/>
    <property type="match status" value="1"/>
</dbReference>
<gene>
    <name evidence="6" type="ORF">EFL26_02750</name>
</gene>
<keyword evidence="7" id="KW-1185">Reference proteome</keyword>
<dbReference type="OrthoDB" id="4068713at2"/>
<feature type="domain" description="HTH iclR-type" evidence="4">
    <location>
        <begin position="1"/>
        <end position="62"/>
    </location>
</feature>
<sequence length="253" mass="27416">MSLTDRSLDVLATFTPDHPTRTLQEISRESGLPLTTTHRIVTDLVAWGALERTRSGRIQVGLRLWRVASLAPRGLGLREVALPYMEDLFVATGENVQLAVREQCEAVFVERLTGRRSVTVLTRVGDHFALHATGVGLVLLAHAPDEILQEVLSRPLRTWTDHTISDPDQLRAVLAEVRRTGVAVSDRQVTDDAVSVACPIRDAHGDVVAALSLVVRHGSVSPASLIPALRAASRGISRALGAPTPDFRQAETA</sequence>
<dbReference type="PANTHER" id="PTHR30136">
    <property type="entry name" value="HELIX-TURN-HELIX TRANSCRIPTIONAL REGULATOR, ICLR FAMILY"/>
    <property type="match status" value="1"/>
</dbReference>
<accession>A0A3N0GXT9</accession>
<evidence type="ECO:0000259" key="5">
    <source>
        <dbReference type="PROSITE" id="PS51078"/>
    </source>
</evidence>
<protein>
    <submittedName>
        <fullName evidence="6">IclR family transcriptional regulator</fullName>
    </submittedName>
</protein>
<evidence type="ECO:0000313" key="6">
    <source>
        <dbReference type="EMBL" id="RNM17026.1"/>
    </source>
</evidence>
<proteinExistence type="predicted"/>
<dbReference type="EMBL" id="RJSF01000005">
    <property type="protein sequence ID" value="RNM17026.1"/>
    <property type="molecule type" value="Genomic_DNA"/>
</dbReference>
<dbReference type="SMART" id="SM00346">
    <property type="entry name" value="HTH_ICLR"/>
    <property type="match status" value="1"/>
</dbReference>
<dbReference type="Pfam" id="PF01614">
    <property type="entry name" value="IclR_C"/>
    <property type="match status" value="1"/>
</dbReference>
<dbReference type="InterPro" id="IPR050707">
    <property type="entry name" value="HTH_MetabolicPath_Reg"/>
</dbReference>
<dbReference type="PANTHER" id="PTHR30136:SF24">
    <property type="entry name" value="HTH-TYPE TRANSCRIPTIONAL REPRESSOR ALLR"/>
    <property type="match status" value="1"/>
</dbReference>
<dbReference type="GO" id="GO:0003700">
    <property type="term" value="F:DNA-binding transcription factor activity"/>
    <property type="evidence" value="ECO:0007669"/>
    <property type="project" value="TreeGrafter"/>
</dbReference>
<evidence type="ECO:0000313" key="7">
    <source>
        <dbReference type="Proteomes" id="UP000279994"/>
    </source>
</evidence>
<dbReference type="RefSeq" id="WP_123221365.1">
    <property type="nucleotide sequence ID" value="NZ_RJSF01000005.1"/>
</dbReference>
<evidence type="ECO:0000256" key="2">
    <source>
        <dbReference type="ARBA" id="ARBA00023125"/>
    </source>
</evidence>
<evidence type="ECO:0000256" key="3">
    <source>
        <dbReference type="ARBA" id="ARBA00023163"/>
    </source>
</evidence>
<dbReference type="PROSITE" id="PS51078">
    <property type="entry name" value="ICLR_ED"/>
    <property type="match status" value="1"/>
</dbReference>
<dbReference type="Gene3D" id="3.30.450.40">
    <property type="match status" value="1"/>
</dbReference>
<name>A0A3N0GXT9_9ACTN</name>
<dbReference type="GO" id="GO:0045892">
    <property type="term" value="P:negative regulation of DNA-templated transcription"/>
    <property type="evidence" value="ECO:0007669"/>
    <property type="project" value="TreeGrafter"/>
</dbReference>
<keyword evidence="2" id="KW-0238">DNA-binding</keyword>
<reference evidence="6 7" key="1">
    <citation type="submission" date="2018-11" db="EMBL/GenBank/DDBJ databases">
        <authorList>
            <person name="Li F."/>
        </authorList>
    </citation>
    <scope>NUCLEOTIDE SEQUENCE [LARGE SCALE GENOMIC DNA]</scope>
    <source>
        <strain evidence="6 7">Gsoil 818</strain>
    </source>
</reference>
<dbReference type="GO" id="GO:0003677">
    <property type="term" value="F:DNA binding"/>
    <property type="evidence" value="ECO:0007669"/>
    <property type="project" value="UniProtKB-KW"/>
</dbReference>
<dbReference type="InterPro" id="IPR005471">
    <property type="entry name" value="Tscrpt_reg_IclR_N"/>
</dbReference>
<dbReference type="InterPro" id="IPR036390">
    <property type="entry name" value="WH_DNA-bd_sf"/>
</dbReference>
<feature type="domain" description="IclR-ED" evidence="5">
    <location>
        <begin position="63"/>
        <end position="242"/>
    </location>
</feature>
<dbReference type="SUPFAM" id="SSF46785">
    <property type="entry name" value="Winged helix' DNA-binding domain"/>
    <property type="match status" value="1"/>
</dbReference>
<dbReference type="Pfam" id="PF09339">
    <property type="entry name" value="HTH_IclR"/>
    <property type="match status" value="1"/>
</dbReference>
<dbReference type="SUPFAM" id="SSF55781">
    <property type="entry name" value="GAF domain-like"/>
    <property type="match status" value="1"/>
</dbReference>
<dbReference type="PROSITE" id="PS51077">
    <property type="entry name" value="HTH_ICLR"/>
    <property type="match status" value="1"/>
</dbReference>
<dbReference type="Proteomes" id="UP000279994">
    <property type="component" value="Unassembled WGS sequence"/>
</dbReference>
<organism evidence="6 7">
    <name type="scientific">Nocardioides pocheonensis</name>
    <dbReference type="NCBI Taxonomy" id="661485"/>
    <lineage>
        <taxon>Bacteria</taxon>
        <taxon>Bacillati</taxon>
        <taxon>Actinomycetota</taxon>
        <taxon>Actinomycetes</taxon>
        <taxon>Propionibacteriales</taxon>
        <taxon>Nocardioidaceae</taxon>
        <taxon>Nocardioides</taxon>
    </lineage>
</organism>
<keyword evidence="1" id="KW-0805">Transcription regulation</keyword>
<dbReference type="InterPro" id="IPR014757">
    <property type="entry name" value="Tscrpt_reg_IclR_C"/>
</dbReference>